<dbReference type="Pfam" id="PF00042">
    <property type="entry name" value="Globin"/>
    <property type="match status" value="1"/>
</dbReference>
<gene>
    <name evidence="3" type="ORF">APAL1065_LOCUS2173</name>
</gene>
<dbReference type="GO" id="GO:0005221">
    <property type="term" value="F:intracellularly cyclic nucleotide-activated monoatomic cation channel activity"/>
    <property type="evidence" value="ECO:0007669"/>
    <property type="project" value="InterPro"/>
</dbReference>
<dbReference type="GO" id="GO:0019825">
    <property type="term" value="F:oxygen binding"/>
    <property type="evidence" value="ECO:0007669"/>
    <property type="project" value="InterPro"/>
</dbReference>
<evidence type="ECO:0000256" key="1">
    <source>
        <dbReference type="SAM" id="Phobius"/>
    </source>
</evidence>
<evidence type="ECO:0000313" key="3">
    <source>
        <dbReference type="EMBL" id="CAD9944109.1"/>
    </source>
</evidence>
<dbReference type="PROSITE" id="PS01033">
    <property type="entry name" value="GLOBIN"/>
    <property type="match status" value="1"/>
</dbReference>
<sequence length="526" mass="59498">MAASEEKQTLLLHLDKFKALAPEEVENASSPDASKRGFTRKGSKEHLLQLEETGTKVSSVERSWYLISDRIGDVGLKFFLRMFDEHPDLIRLFPFSEDSVHPQTGKLVLNARTEAHVRAHATAVMRVVGTCVAGLTSIEDLIPRLRHVGETHKTVGVQSLHYDILYRSLVRAIREEVGPQNWDEETEDAWEEAYRSITDLIKRPSKRLETEPLRGWGLMLMMACAYFALVTPFRFAGFLYGNEDAVILLNVLDGIGALILALDLAIDLMFSQLRINRFGKSSPVFRALNQQRRSLVRWLQAHNMDRWVPWPSMDLKVLLSFPLQWLFVRTSICAQLGLHWTQLFGLIRTLTVVRVLHFMQCAENNAMLEQKLDADRQMELRVTKLLLRLGFIIHVSACLWCTIARVGLGSDATEFTPSAFFAEDILFTSDNIMNSYSRAIHWAFVNLSGIGNVDSVPTSTLECWFTLMVHMIGAIFYAVVTGVLITILEESSQKDGKIGTEILKLSEYMTSARVSSASKDRIMKGT</sequence>
<keyword evidence="1" id="KW-0472">Membrane</keyword>
<proteinExistence type="predicted"/>
<dbReference type="Gene3D" id="1.10.490.10">
    <property type="entry name" value="Globins"/>
    <property type="match status" value="1"/>
</dbReference>
<dbReference type="InterPro" id="IPR000971">
    <property type="entry name" value="Globin"/>
</dbReference>
<feature type="transmembrane region" description="Helical" evidence="1">
    <location>
        <begin position="213"/>
        <end position="235"/>
    </location>
</feature>
<dbReference type="SUPFAM" id="SSF81324">
    <property type="entry name" value="Voltage-gated potassium channels"/>
    <property type="match status" value="1"/>
</dbReference>
<feature type="transmembrane region" description="Helical" evidence="1">
    <location>
        <begin position="464"/>
        <end position="488"/>
    </location>
</feature>
<dbReference type="GO" id="GO:0020037">
    <property type="term" value="F:heme binding"/>
    <property type="evidence" value="ECO:0007669"/>
    <property type="project" value="InterPro"/>
</dbReference>
<dbReference type="InterPro" id="IPR050866">
    <property type="entry name" value="CNG_cation_channel"/>
</dbReference>
<feature type="transmembrane region" description="Helical" evidence="1">
    <location>
        <begin position="385"/>
        <end position="408"/>
    </location>
</feature>
<dbReference type="PANTHER" id="PTHR45638">
    <property type="entry name" value="CYCLIC NUCLEOTIDE-GATED CATION CHANNEL SUBUNIT A"/>
    <property type="match status" value="1"/>
</dbReference>
<evidence type="ECO:0000259" key="2">
    <source>
        <dbReference type="PROSITE" id="PS01033"/>
    </source>
</evidence>
<dbReference type="AlphaFoldDB" id="A0A7S2V992"/>
<reference evidence="3" key="1">
    <citation type="submission" date="2021-01" db="EMBL/GenBank/DDBJ databases">
        <authorList>
            <person name="Corre E."/>
            <person name="Pelletier E."/>
            <person name="Niang G."/>
            <person name="Scheremetjew M."/>
            <person name="Finn R."/>
            <person name="Kale V."/>
            <person name="Holt S."/>
            <person name="Cochrane G."/>
            <person name="Meng A."/>
            <person name="Brown T."/>
            <person name="Cohen L."/>
        </authorList>
    </citation>
    <scope>NUCLEOTIDE SEQUENCE</scope>
    <source>
        <strain evidence="3">CCMP125</strain>
    </source>
</reference>
<feature type="domain" description="Globin" evidence="2">
    <location>
        <begin position="46"/>
        <end position="206"/>
    </location>
</feature>
<dbReference type="InterPro" id="IPR009050">
    <property type="entry name" value="Globin-like_sf"/>
</dbReference>
<organism evidence="3">
    <name type="scientific">Entomoneis paludosa</name>
    <dbReference type="NCBI Taxonomy" id="265537"/>
    <lineage>
        <taxon>Eukaryota</taxon>
        <taxon>Sar</taxon>
        <taxon>Stramenopiles</taxon>
        <taxon>Ochrophyta</taxon>
        <taxon>Bacillariophyta</taxon>
        <taxon>Bacillariophyceae</taxon>
        <taxon>Bacillariophycidae</taxon>
        <taxon>Entomoneidaceae</taxon>
        <taxon>Entomoneis</taxon>
    </lineage>
</organism>
<name>A0A7S2V992_9STRA</name>
<dbReference type="CDD" id="cd01040">
    <property type="entry name" value="Mb-like"/>
    <property type="match status" value="1"/>
</dbReference>
<dbReference type="PANTHER" id="PTHR45638:SF11">
    <property type="entry name" value="CYCLIC NUCLEOTIDE-GATED CATION CHANNEL SUBUNIT A"/>
    <property type="match status" value="1"/>
</dbReference>
<keyword evidence="1" id="KW-1133">Transmembrane helix</keyword>
<dbReference type="SUPFAM" id="SSF46458">
    <property type="entry name" value="Globin-like"/>
    <property type="match status" value="1"/>
</dbReference>
<dbReference type="InterPro" id="IPR012292">
    <property type="entry name" value="Globin/Proto"/>
</dbReference>
<feature type="transmembrane region" description="Helical" evidence="1">
    <location>
        <begin position="247"/>
        <end position="270"/>
    </location>
</feature>
<dbReference type="GO" id="GO:0044877">
    <property type="term" value="F:protein-containing complex binding"/>
    <property type="evidence" value="ECO:0007669"/>
    <property type="project" value="TreeGrafter"/>
</dbReference>
<dbReference type="PRINTS" id="PR00188">
    <property type="entry name" value="PLANTGLOBIN"/>
</dbReference>
<protein>
    <recommendedName>
        <fullName evidence="2">Globin domain-containing protein</fullName>
    </recommendedName>
</protein>
<dbReference type="Gene3D" id="1.10.287.70">
    <property type="match status" value="1"/>
</dbReference>
<keyword evidence="1" id="KW-0812">Transmembrane</keyword>
<dbReference type="EMBL" id="HBHT01003223">
    <property type="protein sequence ID" value="CAD9944109.1"/>
    <property type="molecule type" value="Transcribed_RNA"/>
</dbReference>
<accession>A0A7S2V992</accession>
<dbReference type="InterPro" id="IPR044399">
    <property type="entry name" value="Mb-like_M"/>
</dbReference>